<dbReference type="EMBL" id="LR743511">
    <property type="protein sequence ID" value="CAA2144963.1"/>
    <property type="molecule type" value="Genomic_DNA"/>
</dbReference>
<dbReference type="GO" id="GO:0016836">
    <property type="term" value="F:hydro-lyase activity"/>
    <property type="evidence" value="ECO:0007669"/>
    <property type="project" value="InterPro"/>
</dbReference>
<feature type="transmembrane region" description="Helical" evidence="1">
    <location>
        <begin position="61"/>
        <end position="82"/>
    </location>
</feature>
<reference evidence="2" key="1">
    <citation type="submission" date="2019-12" db="EMBL/GenBank/DDBJ databases">
        <authorList>
            <person name="Cremers G."/>
        </authorList>
    </citation>
    <scope>NUCLEOTIDE SEQUENCE</scope>
    <source>
        <strain evidence="2">Mbul2</strain>
    </source>
</reference>
<dbReference type="Pfam" id="PF07284">
    <property type="entry name" value="BCHF"/>
    <property type="match status" value="1"/>
</dbReference>
<accession>A0A679K619</accession>
<proteinExistence type="predicted"/>
<evidence type="ECO:0000256" key="1">
    <source>
        <dbReference type="SAM" id="Phobius"/>
    </source>
</evidence>
<keyword evidence="1" id="KW-0812">Transmembrane</keyword>
<dbReference type="NCBIfam" id="TIGR02020">
    <property type="entry name" value="BchF"/>
    <property type="match status" value="1"/>
</dbReference>
<organism evidence="2">
    <name type="scientific">Methylobacterium bullatum</name>
    <dbReference type="NCBI Taxonomy" id="570505"/>
    <lineage>
        <taxon>Bacteria</taxon>
        <taxon>Pseudomonadati</taxon>
        <taxon>Pseudomonadota</taxon>
        <taxon>Alphaproteobacteria</taxon>
        <taxon>Hyphomicrobiales</taxon>
        <taxon>Methylobacteriaceae</taxon>
        <taxon>Methylobacterium</taxon>
    </lineage>
</organism>
<feature type="transmembrane region" description="Helical" evidence="1">
    <location>
        <begin position="28"/>
        <end position="49"/>
    </location>
</feature>
<name>A0A679K619_9HYPH</name>
<evidence type="ECO:0008006" key="3">
    <source>
        <dbReference type="Google" id="ProtNLM"/>
    </source>
</evidence>
<keyword evidence="1" id="KW-1133">Transmembrane helix</keyword>
<dbReference type="InterPro" id="IPR009905">
    <property type="entry name" value="BCHF"/>
</dbReference>
<dbReference type="GO" id="GO:0019685">
    <property type="term" value="P:photosynthesis, dark reaction"/>
    <property type="evidence" value="ECO:0007669"/>
    <property type="project" value="InterPro"/>
</dbReference>
<feature type="transmembrane region" description="Helical" evidence="1">
    <location>
        <begin position="102"/>
        <end position="122"/>
    </location>
</feature>
<dbReference type="GO" id="GO:0030494">
    <property type="term" value="P:bacteriochlorophyll biosynthetic process"/>
    <property type="evidence" value="ECO:0007669"/>
    <property type="project" value="InterPro"/>
</dbReference>
<protein>
    <recommendedName>
        <fullName evidence="3">2-vinyl bacteriochlorophyllide hydratase</fullName>
    </recommendedName>
</protein>
<dbReference type="RefSeq" id="WP_339163346.1">
    <property type="nucleotide sequence ID" value="NZ_LR743511.1"/>
</dbReference>
<dbReference type="AlphaFoldDB" id="A0A679K619"/>
<feature type="transmembrane region" description="Helical" evidence="1">
    <location>
        <begin position="128"/>
        <end position="147"/>
    </location>
</feature>
<evidence type="ECO:0000313" key="2">
    <source>
        <dbReference type="EMBL" id="CAA2144963.1"/>
    </source>
</evidence>
<gene>
    <name evidence="2" type="ORF">MBLL_04083</name>
</gene>
<sequence length="168" mass="18069">MPARGGQPRRPLYSPAERARRDASAWTLVQGILAPLQFLVFLVSLGLVLRTLATGEGASAANASIVVKTLVLYAIMVTGSIWEKDVFGRYLFAPAFYWEDMVSMLVLALHTAYLVALATGALDTAGLMLLALAAYASYAVNAAQFLLKLRAARLQASPHVVLFTEGAR</sequence>
<keyword evidence="1" id="KW-0472">Membrane</keyword>